<protein>
    <recommendedName>
        <fullName evidence="6">LRAT domain-containing protein</fullName>
    </recommendedName>
</protein>
<dbReference type="InterPro" id="IPR051496">
    <property type="entry name" value="H-rev107_PLA/AT"/>
</dbReference>
<proteinExistence type="inferred from homology"/>
<dbReference type="GO" id="GO:0016410">
    <property type="term" value="F:N-acyltransferase activity"/>
    <property type="evidence" value="ECO:0007669"/>
    <property type="project" value="TreeGrafter"/>
</dbReference>
<dbReference type="EMBL" id="MRZV01000274">
    <property type="protein sequence ID" value="PIK53771.1"/>
    <property type="molecule type" value="Genomic_DNA"/>
</dbReference>
<keyword evidence="3" id="KW-0378">Hydrolase</keyword>
<keyword evidence="5" id="KW-1133">Transmembrane helix</keyword>
<keyword evidence="5" id="KW-0472">Membrane</keyword>
<comment type="caution">
    <text evidence="7">The sequence shown here is derived from an EMBL/GenBank/DDBJ whole genome shotgun (WGS) entry which is preliminary data.</text>
</comment>
<evidence type="ECO:0000256" key="5">
    <source>
        <dbReference type="SAM" id="Phobius"/>
    </source>
</evidence>
<dbReference type="GO" id="GO:0005737">
    <property type="term" value="C:cytoplasm"/>
    <property type="evidence" value="ECO:0007669"/>
    <property type="project" value="TreeGrafter"/>
</dbReference>
<keyword evidence="5" id="KW-0812">Transmembrane</keyword>
<feature type="transmembrane region" description="Helical" evidence="5">
    <location>
        <begin position="113"/>
        <end position="133"/>
    </location>
</feature>
<keyword evidence="2" id="KW-0808">Transferase</keyword>
<dbReference type="Proteomes" id="UP000230750">
    <property type="component" value="Unassembled WGS sequence"/>
</dbReference>
<comment type="similarity">
    <text evidence="1">Belongs to the H-rev107 family.</text>
</comment>
<dbReference type="Pfam" id="PF04970">
    <property type="entry name" value="LRAT"/>
    <property type="match status" value="1"/>
</dbReference>
<gene>
    <name evidence="7" type="ORF">BSL78_09361</name>
</gene>
<dbReference type="PANTHER" id="PTHR13943">
    <property type="entry name" value="HRAS-LIKE SUPPRESSOR - RELATED"/>
    <property type="match status" value="1"/>
</dbReference>
<dbReference type="AlphaFoldDB" id="A0A2G8L0K4"/>
<evidence type="ECO:0000256" key="3">
    <source>
        <dbReference type="ARBA" id="ARBA00022801"/>
    </source>
</evidence>
<keyword evidence="8" id="KW-1185">Reference proteome</keyword>
<evidence type="ECO:0000256" key="4">
    <source>
        <dbReference type="ARBA" id="ARBA00023098"/>
    </source>
</evidence>
<sequence length="332" mass="36185">MRCEYEEEHPGVNNVQLTLARAKALVGKVGYNLLKDNCEHFATFCKLGSFHSWQVCYALRKAYIALIETLSNAAKLCAAKSAAVVTSASRTAVNMVDDVAGSAVAGGTRSLGVLMQGIGFGIVVVIQGIYFTIDAVKLFKDKRKGKLTDMAFKAYVWKSFISTLERVFYTGGIPAAGSLILSLFNPCTGALIGGMLVAAIVGSALATCTGGFDHTFMGRTMSVCTRPIMLYRSLSVASVNELSPGDHIVIPQWLLHPRCHAIVVRVVSDDDALEVIRFTYEKGVVREKIKFTTPSYKVLYEKGKSFDSETVIKRAKEKIGSTKLVYKILQNN</sequence>
<evidence type="ECO:0000256" key="1">
    <source>
        <dbReference type="ARBA" id="ARBA00007824"/>
    </source>
</evidence>
<dbReference type="GO" id="GO:0004623">
    <property type="term" value="F:phospholipase A2 activity"/>
    <property type="evidence" value="ECO:0007669"/>
    <property type="project" value="TreeGrafter"/>
</dbReference>
<feature type="domain" description="LRAT" evidence="6">
    <location>
        <begin position="1"/>
        <end position="54"/>
    </location>
</feature>
<evidence type="ECO:0000313" key="7">
    <source>
        <dbReference type="EMBL" id="PIK53771.1"/>
    </source>
</evidence>
<dbReference type="OrthoDB" id="10051797at2759"/>
<dbReference type="InterPro" id="IPR007053">
    <property type="entry name" value="LRAT_dom"/>
</dbReference>
<evidence type="ECO:0000256" key="2">
    <source>
        <dbReference type="ARBA" id="ARBA00022679"/>
    </source>
</evidence>
<dbReference type="GO" id="GO:0008970">
    <property type="term" value="F:phospholipase A1 activity"/>
    <property type="evidence" value="ECO:0007669"/>
    <property type="project" value="TreeGrafter"/>
</dbReference>
<evidence type="ECO:0000313" key="8">
    <source>
        <dbReference type="Proteomes" id="UP000230750"/>
    </source>
</evidence>
<dbReference type="PROSITE" id="PS51934">
    <property type="entry name" value="LRAT"/>
    <property type="match status" value="1"/>
</dbReference>
<dbReference type="PANTHER" id="PTHR13943:SF77">
    <property type="entry name" value="LRAT DOMAIN-CONTAINING PROTEIN"/>
    <property type="match status" value="1"/>
</dbReference>
<keyword evidence="4" id="KW-0443">Lipid metabolism</keyword>
<feature type="transmembrane region" description="Helical" evidence="5">
    <location>
        <begin position="190"/>
        <end position="212"/>
    </location>
</feature>
<evidence type="ECO:0000259" key="6">
    <source>
        <dbReference type="PROSITE" id="PS51934"/>
    </source>
</evidence>
<dbReference type="GO" id="GO:0070292">
    <property type="term" value="P:N-acylphosphatidylethanolamine metabolic process"/>
    <property type="evidence" value="ECO:0007669"/>
    <property type="project" value="TreeGrafter"/>
</dbReference>
<reference evidence="7 8" key="1">
    <citation type="journal article" date="2017" name="PLoS Biol.">
        <title>The sea cucumber genome provides insights into morphological evolution and visceral regeneration.</title>
        <authorList>
            <person name="Zhang X."/>
            <person name="Sun L."/>
            <person name="Yuan J."/>
            <person name="Sun Y."/>
            <person name="Gao Y."/>
            <person name="Zhang L."/>
            <person name="Li S."/>
            <person name="Dai H."/>
            <person name="Hamel J.F."/>
            <person name="Liu C."/>
            <person name="Yu Y."/>
            <person name="Liu S."/>
            <person name="Lin W."/>
            <person name="Guo K."/>
            <person name="Jin S."/>
            <person name="Xu P."/>
            <person name="Storey K.B."/>
            <person name="Huan P."/>
            <person name="Zhang T."/>
            <person name="Zhou Y."/>
            <person name="Zhang J."/>
            <person name="Lin C."/>
            <person name="Li X."/>
            <person name="Xing L."/>
            <person name="Huo D."/>
            <person name="Sun M."/>
            <person name="Wang L."/>
            <person name="Mercier A."/>
            <person name="Li F."/>
            <person name="Yang H."/>
            <person name="Xiang J."/>
        </authorList>
    </citation>
    <scope>NUCLEOTIDE SEQUENCE [LARGE SCALE GENOMIC DNA]</scope>
    <source>
        <strain evidence="7">Shaxun</strain>
        <tissue evidence="7">Muscle</tissue>
    </source>
</reference>
<accession>A0A2G8L0K4</accession>
<organism evidence="7 8">
    <name type="scientific">Stichopus japonicus</name>
    <name type="common">Sea cucumber</name>
    <dbReference type="NCBI Taxonomy" id="307972"/>
    <lineage>
        <taxon>Eukaryota</taxon>
        <taxon>Metazoa</taxon>
        <taxon>Echinodermata</taxon>
        <taxon>Eleutherozoa</taxon>
        <taxon>Echinozoa</taxon>
        <taxon>Holothuroidea</taxon>
        <taxon>Aspidochirotacea</taxon>
        <taxon>Aspidochirotida</taxon>
        <taxon>Stichopodidae</taxon>
        <taxon>Apostichopus</taxon>
    </lineage>
</organism>
<dbReference type="Gene3D" id="3.90.1720.10">
    <property type="entry name" value="endopeptidase domain like (from Nostoc punctiforme)"/>
    <property type="match status" value="1"/>
</dbReference>
<name>A0A2G8L0K4_STIJA</name>